<evidence type="ECO:0000256" key="3">
    <source>
        <dbReference type="ARBA" id="ARBA00022723"/>
    </source>
</evidence>
<dbReference type="NCBIfam" id="TIGR03904">
    <property type="entry name" value="SAM_YgiQ"/>
    <property type="match status" value="1"/>
</dbReference>
<keyword evidence="3 6" id="KW-0479">Metal-binding</keyword>
<comment type="cofactor">
    <cofactor evidence="6">
        <name>[4Fe-4S] cluster</name>
        <dbReference type="ChEBI" id="CHEBI:49883"/>
    </cofactor>
    <text evidence="6">Binds 1 [4Fe-4S] cluster. The cluster is coordinated with 3 cysteines and an exchangeable S-adenosyl-L-methionine.</text>
</comment>
<evidence type="ECO:0000256" key="6">
    <source>
        <dbReference type="HAMAP-Rule" id="MF_01251"/>
    </source>
</evidence>
<keyword evidence="10" id="KW-1185">Reference proteome</keyword>
<keyword evidence="5 6" id="KW-0411">Iron-sulfur</keyword>
<dbReference type="SFLD" id="SFLDG01082">
    <property type="entry name" value="B12-binding_domain_containing"/>
    <property type="match status" value="1"/>
</dbReference>
<dbReference type="InterPro" id="IPR022946">
    <property type="entry name" value="UPF0313"/>
</dbReference>
<dbReference type="RefSeq" id="WP_338737394.1">
    <property type="nucleotide sequence ID" value="NZ_CP146612.1"/>
</dbReference>
<dbReference type="InterPro" id="IPR006638">
    <property type="entry name" value="Elp3/MiaA/NifB-like_rSAM"/>
</dbReference>
<accession>A0ABZ2J2V3</accession>
<dbReference type="PROSITE" id="PS51918">
    <property type="entry name" value="RADICAL_SAM"/>
    <property type="match status" value="1"/>
</dbReference>
<dbReference type="InterPro" id="IPR058240">
    <property type="entry name" value="rSAM_sf"/>
</dbReference>
<protein>
    <submittedName>
        <fullName evidence="9">YgiQ family radical SAM protein</fullName>
    </submittedName>
</protein>
<keyword evidence="4 6" id="KW-0408">Iron</keyword>
<dbReference type="SFLD" id="SFLDG01069">
    <property type="entry name" value="UPF0313"/>
    <property type="match status" value="1"/>
</dbReference>
<dbReference type="Proteomes" id="UP001375370">
    <property type="component" value="Chromosome"/>
</dbReference>
<evidence type="ECO:0000256" key="4">
    <source>
        <dbReference type="ARBA" id="ARBA00023004"/>
    </source>
</evidence>
<dbReference type="HAMAP" id="MF_01251">
    <property type="entry name" value="UPF0313"/>
    <property type="match status" value="1"/>
</dbReference>
<evidence type="ECO:0000256" key="7">
    <source>
        <dbReference type="SAM" id="MobiDB-lite"/>
    </source>
</evidence>
<feature type="binding site" evidence="6">
    <location>
        <position position="310"/>
    </location>
    <ligand>
        <name>[4Fe-4S] cluster</name>
        <dbReference type="ChEBI" id="CHEBI:49883"/>
        <note>4Fe-4S-S-AdoMet</note>
    </ligand>
</feature>
<evidence type="ECO:0000256" key="5">
    <source>
        <dbReference type="ARBA" id="ARBA00023014"/>
    </source>
</evidence>
<feature type="compositionally biased region" description="Basic and acidic residues" evidence="7">
    <location>
        <begin position="578"/>
        <end position="588"/>
    </location>
</feature>
<dbReference type="SUPFAM" id="SSF102114">
    <property type="entry name" value="Radical SAM enzymes"/>
    <property type="match status" value="1"/>
</dbReference>
<name>A0ABZ2J2V3_9CHLR</name>
<sequence>MFLPTTRAEMTQLGWEEADVIIVTGDSYIDSPFIGAAVIGKILHQAGYRVGIIAQPDITSPADITRLGEPRLFWGVTGGSVDSMVANYTSLKKKRRSDDYTPGGLNTRRPDRAAIKYTNLIRQYFKGTAPIVLGGMEASLRRVAHYDYWDDRIRGSVLIDAKADYLIYGMGEKAITELAGALASKSAVKSIRGLCRVANEAEINELRGEYLELPSLEQVVASGDSFTTMFKQFYVNNDPITAKGLFQKHDTRYLVQNPPALPLSQAELDDVYAMPYERAQHPYYQRLGKAKALETIKFSIQTHRGCYGECNFCAIAVHEGRTVQWRSEASILAEARRLTEYTDFTGYIRDIGGPTANMYGFECAQKLKRGACADKRCLSPGVCPTLKADHSRQISLLNKLRRIDGVKKVFVASGIRYDMVLSDKQHGEPYLKEVIRHHVSGQMKVAPEHSEPRILKAMGKPGIESLLKFKAEFDRISANAGKKQFLTYYLIAAHPGCTAADMRKLKQFISRNLRINPEQVQIFLPAPSTWSSVMYHTGKDPFTGKPIFVEKDLKNKEGQKEIVTGRDAPHQPPKRATKTTDRSFVRKH</sequence>
<dbReference type="InterPro" id="IPR007197">
    <property type="entry name" value="rSAM"/>
</dbReference>
<proteinExistence type="inferred from homology"/>
<organism evidence="9 10">
    <name type="scientific">Candidatus Dehalogenimonas loeffleri</name>
    <dbReference type="NCBI Taxonomy" id="3127115"/>
    <lineage>
        <taxon>Bacteria</taxon>
        <taxon>Bacillati</taxon>
        <taxon>Chloroflexota</taxon>
        <taxon>Dehalococcoidia</taxon>
        <taxon>Dehalococcoidales</taxon>
        <taxon>Dehalococcoidaceae</taxon>
        <taxon>Dehalogenimonas</taxon>
    </lineage>
</organism>
<dbReference type="PANTHER" id="PTHR32331:SF0">
    <property type="entry name" value="UPF0313 PROTEIN YGIQ"/>
    <property type="match status" value="1"/>
</dbReference>
<dbReference type="PANTHER" id="PTHR32331">
    <property type="entry name" value="UPF0313 PROTEIN YGIQ"/>
    <property type="match status" value="1"/>
</dbReference>
<comment type="similarity">
    <text evidence="6">Belongs to the UPF0313 family.</text>
</comment>
<keyword evidence="2 6" id="KW-0949">S-adenosyl-L-methionine</keyword>
<feature type="binding site" evidence="6">
    <location>
        <position position="306"/>
    </location>
    <ligand>
        <name>[4Fe-4S] cluster</name>
        <dbReference type="ChEBI" id="CHEBI:49883"/>
        <note>4Fe-4S-S-AdoMet</note>
    </ligand>
</feature>
<evidence type="ECO:0000256" key="2">
    <source>
        <dbReference type="ARBA" id="ARBA00022691"/>
    </source>
</evidence>
<keyword evidence="1 6" id="KW-0004">4Fe-4S</keyword>
<dbReference type="EMBL" id="CP146612">
    <property type="protein sequence ID" value="WWX25254.1"/>
    <property type="molecule type" value="Genomic_DNA"/>
</dbReference>
<dbReference type="InterPro" id="IPR020612">
    <property type="entry name" value="Methylthiotransferase_CS"/>
</dbReference>
<feature type="compositionally biased region" description="Basic and acidic residues" evidence="7">
    <location>
        <begin position="558"/>
        <end position="569"/>
    </location>
</feature>
<feature type="binding site" evidence="6">
    <location>
        <position position="313"/>
    </location>
    <ligand>
        <name>[4Fe-4S] cluster</name>
        <dbReference type="ChEBI" id="CHEBI:49883"/>
        <note>4Fe-4S-S-AdoMet</note>
    </ligand>
</feature>
<reference evidence="9 10" key="1">
    <citation type="submission" date="2024-03" db="EMBL/GenBank/DDBJ databases">
        <title>A Dehalogenimonas Isolated from Estuarine Sediments Dihaloeliminates Chlorinated Alkanes.</title>
        <authorList>
            <person name="Yang Y."/>
            <person name="Wang H."/>
        </authorList>
    </citation>
    <scope>NUCLEOTIDE SEQUENCE [LARGE SCALE GENOMIC DNA]</scope>
    <source>
        <strain evidence="9 10">W</strain>
    </source>
</reference>
<dbReference type="InterPro" id="IPR013704">
    <property type="entry name" value="UPF0313_N"/>
</dbReference>
<evidence type="ECO:0000313" key="10">
    <source>
        <dbReference type="Proteomes" id="UP001375370"/>
    </source>
</evidence>
<feature type="domain" description="Radical SAM core" evidence="8">
    <location>
        <begin position="292"/>
        <end position="566"/>
    </location>
</feature>
<evidence type="ECO:0000259" key="8">
    <source>
        <dbReference type="PROSITE" id="PS51918"/>
    </source>
</evidence>
<gene>
    <name evidence="9" type="ORF">V8247_08345</name>
</gene>
<dbReference type="Pfam" id="PF08497">
    <property type="entry name" value="Radical_SAM_N"/>
    <property type="match status" value="1"/>
</dbReference>
<dbReference type="InterPro" id="IPR023404">
    <property type="entry name" value="rSAM_horseshoe"/>
</dbReference>
<dbReference type="SMART" id="SM00729">
    <property type="entry name" value="Elp3"/>
    <property type="match status" value="1"/>
</dbReference>
<dbReference type="Gene3D" id="3.80.30.20">
    <property type="entry name" value="tm_1862 like domain"/>
    <property type="match status" value="1"/>
</dbReference>
<evidence type="ECO:0000256" key="1">
    <source>
        <dbReference type="ARBA" id="ARBA00022485"/>
    </source>
</evidence>
<feature type="region of interest" description="Disordered" evidence="7">
    <location>
        <begin position="558"/>
        <end position="588"/>
    </location>
</feature>
<dbReference type="SFLD" id="SFLDS00029">
    <property type="entry name" value="Radical_SAM"/>
    <property type="match status" value="1"/>
</dbReference>
<evidence type="ECO:0000313" key="9">
    <source>
        <dbReference type="EMBL" id="WWX25254.1"/>
    </source>
</evidence>
<dbReference type="PROSITE" id="PS01278">
    <property type="entry name" value="MTTASE_RADICAL"/>
    <property type="match status" value="1"/>
</dbReference>